<dbReference type="EMBL" id="JBHSUA010000021">
    <property type="protein sequence ID" value="MFC6397579.1"/>
    <property type="molecule type" value="Genomic_DNA"/>
</dbReference>
<comment type="caution">
    <text evidence="2">The sequence shown here is derived from an EMBL/GenBank/DDBJ whole genome shotgun (WGS) entry which is preliminary data.</text>
</comment>
<accession>A0ABW1X486</accession>
<feature type="domain" description="Putative zinc-finger" evidence="1">
    <location>
        <begin position="10"/>
        <end position="43"/>
    </location>
</feature>
<gene>
    <name evidence="2" type="ORF">ACFP57_11385</name>
</gene>
<organism evidence="2 3">
    <name type="scientific">Luteococcus sanguinis</name>
    <dbReference type="NCBI Taxonomy" id="174038"/>
    <lineage>
        <taxon>Bacteria</taxon>
        <taxon>Bacillati</taxon>
        <taxon>Actinomycetota</taxon>
        <taxon>Actinomycetes</taxon>
        <taxon>Propionibacteriales</taxon>
        <taxon>Propionibacteriaceae</taxon>
        <taxon>Luteococcus</taxon>
    </lineage>
</organism>
<evidence type="ECO:0000313" key="2">
    <source>
        <dbReference type="EMBL" id="MFC6397579.1"/>
    </source>
</evidence>
<dbReference type="Proteomes" id="UP001596266">
    <property type="component" value="Unassembled WGS sequence"/>
</dbReference>
<dbReference type="InterPro" id="IPR027383">
    <property type="entry name" value="Znf_put"/>
</dbReference>
<reference evidence="3" key="1">
    <citation type="journal article" date="2019" name="Int. J. Syst. Evol. Microbiol.">
        <title>The Global Catalogue of Microorganisms (GCM) 10K type strain sequencing project: providing services to taxonomists for standard genome sequencing and annotation.</title>
        <authorList>
            <consortium name="The Broad Institute Genomics Platform"/>
            <consortium name="The Broad Institute Genome Sequencing Center for Infectious Disease"/>
            <person name="Wu L."/>
            <person name="Ma J."/>
        </authorList>
    </citation>
    <scope>NUCLEOTIDE SEQUENCE [LARGE SCALE GENOMIC DNA]</scope>
    <source>
        <strain evidence="3">CGMCC 1.15277</strain>
    </source>
</reference>
<name>A0ABW1X486_9ACTN</name>
<evidence type="ECO:0000313" key="3">
    <source>
        <dbReference type="Proteomes" id="UP001596266"/>
    </source>
</evidence>
<dbReference type="RefSeq" id="WP_343886261.1">
    <property type="nucleotide sequence ID" value="NZ_BAAAKI010000013.1"/>
</dbReference>
<proteinExistence type="predicted"/>
<evidence type="ECO:0000259" key="1">
    <source>
        <dbReference type="Pfam" id="PF13490"/>
    </source>
</evidence>
<sequence>MSEHIHDGQCERVFAQVHSFLHRELSEAEMDAIRDHLNNCDGCLENYDVEQAITALVRRCNPPQPATEALRMRITKMSMTWTEQV</sequence>
<protein>
    <submittedName>
        <fullName evidence="2">Zf-HC2 domain-containing protein</fullName>
    </submittedName>
</protein>
<keyword evidence="3" id="KW-1185">Reference proteome</keyword>
<dbReference type="Pfam" id="PF13490">
    <property type="entry name" value="zf-HC2"/>
    <property type="match status" value="1"/>
</dbReference>